<feature type="non-terminal residue" evidence="6">
    <location>
        <position position="1"/>
    </location>
</feature>
<accession>A0A643C048</accession>
<keyword evidence="3" id="KW-0315">Glutamine amidotransferase</keyword>
<gene>
    <name evidence="6" type="ORF">E2I00_001933</name>
</gene>
<name>A0A643C048_BALPH</name>
<dbReference type="GO" id="GO:0006529">
    <property type="term" value="P:asparagine biosynthetic process"/>
    <property type="evidence" value="ECO:0007669"/>
    <property type="project" value="UniProtKB-KW"/>
</dbReference>
<keyword evidence="2" id="KW-0061">Asparagine biosynthesis</keyword>
<organism evidence="6 7">
    <name type="scientific">Balaenoptera physalus</name>
    <name type="common">Fin whale</name>
    <name type="synonym">Balaena physalus</name>
    <dbReference type="NCBI Taxonomy" id="9770"/>
    <lineage>
        <taxon>Eukaryota</taxon>
        <taxon>Metazoa</taxon>
        <taxon>Chordata</taxon>
        <taxon>Craniata</taxon>
        <taxon>Vertebrata</taxon>
        <taxon>Euteleostomi</taxon>
        <taxon>Mammalia</taxon>
        <taxon>Eutheria</taxon>
        <taxon>Laurasiatheria</taxon>
        <taxon>Artiodactyla</taxon>
        <taxon>Whippomorpha</taxon>
        <taxon>Cetacea</taxon>
        <taxon>Mysticeti</taxon>
        <taxon>Balaenopteridae</taxon>
        <taxon>Balaenoptera</taxon>
    </lineage>
</organism>
<dbReference type="InterPro" id="IPR001962">
    <property type="entry name" value="Asn_synthase"/>
</dbReference>
<dbReference type="SUPFAM" id="SSF52402">
    <property type="entry name" value="Adenine nucleotide alpha hydrolases-like"/>
    <property type="match status" value="1"/>
</dbReference>
<evidence type="ECO:0000256" key="2">
    <source>
        <dbReference type="ARBA" id="ARBA00022888"/>
    </source>
</evidence>
<dbReference type="EMBL" id="SGJD01003186">
    <property type="protein sequence ID" value="KAB0393390.1"/>
    <property type="molecule type" value="Genomic_DNA"/>
</dbReference>
<keyword evidence="1" id="KW-0028">Amino-acid biosynthesis</keyword>
<dbReference type="InterPro" id="IPR051857">
    <property type="entry name" value="Asn_synthetase_domain"/>
</dbReference>
<dbReference type="Pfam" id="PF00733">
    <property type="entry name" value="Asn_synthase"/>
    <property type="match status" value="1"/>
</dbReference>
<dbReference type="AlphaFoldDB" id="A0A643C048"/>
<evidence type="ECO:0000256" key="4">
    <source>
        <dbReference type="ARBA" id="ARBA00040716"/>
    </source>
</evidence>
<evidence type="ECO:0000256" key="3">
    <source>
        <dbReference type="ARBA" id="ARBA00022962"/>
    </source>
</evidence>
<proteinExistence type="predicted"/>
<sequence>GTQSFGVANQWQEVPVSGIFRIDLKNTSISKSVVLNLEDAIKECVNSLTQISADLSTFVSVVAKEAKLYLKEPVVPLNMTLPQAAFEIHCSRISSVPLTRETLQVFLIDGHMKEVVQQFIDVLSVAVNRRVLCLPRDENLTSNKVLKTSNRKANVAILFSGGIESMVIAALADHHIPLDEPIDLFNVAFMTKEKTIPAKSSKNVVAAATPGEQFNIPDRITGRTGLKELQADNPFRMWNFVEINVSLEELQRLRRTRISHFIQPLDTVLDDSIGCAVWFASGGFGWLVVLTGIGADEQLAGYSRHRACFKNTRARGMNKEIEMELG</sequence>
<comment type="caution">
    <text evidence="6">The sequence shown here is derived from an EMBL/GenBank/DDBJ whole genome shotgun (WGS) entry which is preliminary data.</text>
</comment>
<evidence type="ECO:0000313" key="6">
    <source>
        <dbReference type="EMBL" id="KAB0393390.1"/>
    </source>
</evidence>
<keyword evidence="7" id="KW-1185">Reference proteome</keyword>
<dbReference type="InterPro" id="IPR014729">
    <property type="entry name" value="Rossmann-like_a/b/a_fold"/>
</dbReference>
<evidence type="ECO:0000256" key="1">
    <source>
        <dbReference type="ARBA" id="ARBA00022605"/>
    </source>
</evidence>
<dbReference type="GO" id="GO:0004066">
    <property type="term" value="F:asparagine synthase (glutamine-hydrolyzing) activity"/>
    <property type="evidence" value="ECO:0007669"/>
    <property type="project" value="InterPro"/>
</dbReference>
<dbReference type="CDD" id="cd01991">
    <property type="entry name" value="Asn_synthase_B_C"/>
    <property type="match status" value="1"/>
</dbReference>
<feature type="domain" description="Asparagine synthetase" evidence="5">
    <location>
        <begin position="152"/>
        <end position="312"/>
    </location>
</feature>
<dbReference type="Proteomes" id="UP000437017">
    <property type="component" value="Unassembled WGS sequence"/>
</dbReference>
<evidence type="ECO:0000259" key="5">
    <source>
        <dbReference type="Pfam" id="PF00733"/>
    </source>
</evidence>
<dbReference type="Gene3D" id="3.40.50.620">
    <property type="entry name" value="HUPs"/>
    <property type="match status" value="1"/>
</dbReference>
<dbReference type="PANTHER" id="PTHR45937:SF1">
    <property type="entry name" value="ASPARAGINE SYNTHETASE DOMAIN-CONTAINING PROTEIN 1"/>
    <property type="match status" value="1"/>
</dbReference>
<protein>
    <recommendedName>
        <fullName evidence="4">Asparagine synthetase domain-containing protein 1</fullName>
    </recommendedName>
</protein>
<dbReference type="OrthoDB" id="10252281at2759"/>
<reference evidence="6 7" key="1">
    <citation type="journal article" date="2019" name="PLoS ONE">
        <title>Genomic analyses reveal an absence of contemporary introgressive admixture between fin whales and blue whales, despite known hybrids.</title>
        <authorList>
            <person name="Westbury M.V."/>
            <person name="Petersen B."/>
            <person name="Lorenzen E.D."/>
        </authorList>
    </citation>
    <scope>NUCLEOTIDE SEQUENCE [LARGE SCALE GENOMIC DNA]</scope>
    <source>
        <strain evidence="6">FinWhale-01</strain>
    </source>
</reference>
<dbReference type="PANTHER" id="PTHR45937">
    <property type="entry name" value="ASPARAGINE SYNTHETASE DOMAIN-CONTAINING PROTEIN 1"/>
    <property type="match status" value="1"/>
</dbReference>
<evidence type="ECO:0000313" key="7">
    <source>
        <dbReference type="Proteomes" id="UP000437017"/>
    </source>
</evidence>